<dbReference type="VEuPathDB" id="VectorBase:ISCW015362"/>
<evidence type="ECO:0000313" key="3">
    <source>
        <dbReference type="Proteomes" id="UP000001555"/>
    </source>
</evidence>
<protein>
    <submittedName>
        <fullName evidence="2">Uncharacterized protein</fullName>
    </submittedName>
</protein>
<dbReference type="EnsemblMetazoa" id="ISCW015362-RA">
    <property type="protein sequence ID" value="ISCW015362-PA"/>
    <property type="gene ID" value="ISCW015362"/>
</dbReference>
<feature type="region of interest" description="Disordered" evidence="1">
    <location>
        <begin position="1"/>
        <end position="70"/>
    </location>
</feature>
<dbReference type="AlphaFoldDB" id="A0A1S4LKP6"/>
<evidence type="ECO:0000256" key="1">
    <source>
        <dbReference type="SAM" id="MobiDB-lite"/>
    </source>
</evidence>
<organism evidence="2 3">
    <name type="scientific">Ixodes scapularis</name>
    <name type="common">Black-legged tick</name>
    <name type="synonym">Deer tick</name>
    <dbReference type="NCBI Taxonomy" id="6945"/>
    <lineage>
        <taxon>Eukaryota</taxon>
        <taxon>Metazoa</taxon>
        <taxon>Ecdysozoa</taxon>
        <taxon>Arthropoda</taxon>
        <taxon>Chelicerata</taxon>
        <taxon>Arachnida</taxon>
        <taxon>Acari</taxon>
        <taxon>Parasitiformes</taxon>
        <taxon>Ixodida</taxon>
        <taxon>Ixodoidea</taxon>
        <taxon>Ixodidae</taxon>
        <taxon>Ixodinae</taxon>
        <taxon>Ixodes</taxon>
    </lineage>
</organism>
<sequence length="70" mass="7120">KKEHQGSGVTRVSGTWGGSPPLSPPPPLSVLVTRRDAHLSAAPGEIGPLAPPPPPFPLPTPCDATAPRSI</sequence>
<proteinExistence type="predicted"/>
<accession>A0A1S4LKP6</accession>
<dbReference type="InParanoid" id="A0A1S4LKP6"/>
<dbReference type="Proteomes" id="UP000001555">
    <property type="component" value="Unassembled WGS sequence"/>
</dbReference>
<reference evidence="2" key="2">
    <citation type="submission" date="2020-05" db="UniProtKB">
        <authorList>
            <consortium name="EnsemblMetazoa"/>
        </authorList>
    </citation>
    <scope>IDENTIFICATION</scope>
    <source>
        <strain evidence="2">wikel</strain>
    </source>
</reference>
<dbReference type="EMBL" id="ABJB010685619">
    <property type="status" value="NOT_ANNOTATED_CDS"/>
    <property type="molecule type" value="Genomic_DNA"/>
</dbReference>
<evidence type="ECO:0000313" key="2">
    <source>
        <dbReference type="EnsemblMetazoa" id="ISCW015362-PA"/>
    </source>
</evidence>
<feature type="compositionally biased region" description="Pro residues" evidence="1">
    <location>
        <begin position="49"/>
        <end position="60"/>
    </location>
</feature>
<name>A0A1S4LKP6_IXOSC</name>
<reference evidence="3" key="1">
    <citation type="submission" date="2008-03" db="EMBL/GenBank/DDBJ databases">
        <title>Annotation of Ixodes scapularis.</title>
        <authorList>
            <consortium name="Ixodes scapularis Genome Project Consortium"/>
            <person name="Caler E."/>
            <person name="Hannick L.I."/>
            <person name="Bidwell S."/>
            <person name="Joardar V."/>
            <person name="Thiagarajan M."/>
            <person name="Amedeo P."/>
            <person name="Galinsky K.J."/>
            <person name="Schobel S."/>
            <person name="Inman J."/>
            <person name="Hostetler J."/>
            <person name="Miller J."/>
            <person name="Hammond M."/>
            <person name="Megy K."/>
            <person name="Lawson D."/>
            <person name="Kodira C."/>
            <person name="Sutton G."/>
            <person name="Meyer J."/>
            <person name="Hill C.A."/>
            <person name="Birren B."/>
            <person name="Nene V."/>
            <person name="Collins F."/>
            <person name="Alarcon-Chaidez F."/>
            <person name="Wikel S."/>
            <person name="Strausberg R."/>
        </authorList>
    </citation>
    <scope>NUCLEOTIDE SEQUENCE [LARGE SCALE GENOMIC DNA]</scope>
    <source>
        <strain evidence="3">Wikel</strain>
    </source>
</reference>
<keyword evidence="3" id="KW-1185">Reference proteome</keyword>